<dbReference type="Gene3D" id="3.30.300.130">
    <property type="entry name" value="Fe-S cluster assembly (FSCA)"/>
    <property type="match status" value="1"/>
</dbReference>
<reference evidence="4" key="2">
    <citation type="submission" date="2018-04" db="EMBL/GenBank/DDBJ databases">
        <title>Complete genome sequence of Sulfodiicoccus acidiphilus strain HS-1.</title>
        <authorList>
            <person name="Sakai H.D."/>
            <person name="Kurosawa N."/>
        </authorList>
    </citation>
    <scope>NUCLEOTIDE SEQUENCE [LARGE SCALE GENOMIC DNA]</scope>
    <source>
        <strain evidence="4">HS-1</strain>
    </source>
</reference>
<feature type="domain" description="MIP18 family-like" evidence="1">
    <location>
        <begin position="8"/>
        <end position="80"/>
    </location>
</feature>
<name>A0A348B635_9CREN</name>
<dbReference type="EMBL" id="AP018553">
    <property type="protein sequence ID" value="BBD73637.1"/>
    <property type="molecule type" value="Genomic_DNA"/>
</dbReference>
<dbReference type="OrthoDB" id="371709at2157"/>
<reference evidence="3" key="1">
    <citation type="journal article" date="2014" name="Int. J. Syst. Evol. Microbiol.">
        <title>Complete genome sequence of Corynebacterium casei LMG S-19264T (=DSM 44701T), isolated from a smear-ripened cheese.</title>
        <authorList>
            <consortium name="US DOE Joint Genome Institute (JGI-PGF)"/>
            <person name="Walter F."/>
            <person name="Albersmeier A."/>
            <person name="Kalinowski J."/>
            <person name="Ruckert C."/>
        </authorList>
    </citation>
    <scope>NUCLEOTIDE SEQUENCE</scope>
    <source>
        <strain evidence="3">JCM 31740</strain>
    </source>
</reference>
<dbReference type="RefSeq" id="WP_126450914.1">
    <property type="nucleotide sequence ID" value="NZ_AP018553.1"/>
</dbReference>
<reference evidence="2" key="3">
    <citation type="journal article" date="2019" name="BMC Res. Notes">
        <title>Complete genome sequence of the Sulfodiicoccus acidiphilus strain HS-1T, the first crenarchaeon that lacks polB3, isolated from an acidic hot spring in Ohwaku-dani, Hakone, Japan.</title>
        <authorList>
            <person name="Sakai H.D."/>
            <person name="Kurosawa N."/>
        </authorList>
    </citation>
    <scope>NUCLEOTIDE SEQUENCE</scope>
    <source>
        <strain evidence="2">HS-1</strain>
    </source>
</reference>
<dbReference type="Pfam" id="PF01883">
    <property type="entry name" value="FeS_assembly_P"/>
    <property type="match status" value="1"/>
</dbReference>
<organism evidence="2 4">
    <name type="scientific">Sulfodiicoccus acidiphilus</name>
    <dbReference type="NCBI Taxonomy" id="1670455"/>
    <lineage>
        <taxon>Archaea</taxon>
        <taxon>Thermoproteota</taxon>
        <taxon>Thermoprotei</taxon>
        <taxon>Sulfolobales</taxon>
        <taxon>Sulfolobaceae</taxon>
        <taxon>Sulfodiicoccus</taxon>
    </lineage>
</organism>
<dbReference type="InterPro" id="IPR002744">
    <property type="entry name" value="MIP18-like"/>
</dbReference>
<evidence type="ECO:0000313" key="2">
    <source>
        <dbReference type="EMBL" id="BBD73637.1"/>
    </source>
</evidence>
<dbReference type="Proteomes" id="UP000616143">
    <property type="component" value="Unassembled WGS sequence"/>
</dbReference>
<dbReference type="SUPFAM" id="SSF117916">
    <property type="entry name" value="Fe-S cluster assembly (FSCA) domain-like"/>
    <property type="match status" value="1"/>
</dbReference>
<dbReference type="EMBL" id="BMQS01000021">
    <property type="protein sequence ID" value="GGU02142.1"/>
    <property type="molecule type" value="Genomic_DNA"/>
</dbReference>
<dbReference type="InterPro" id="IPR034904">
    <property type="entry name" value="FSCA_dom_sf"/>
</dbReference>
<dbReference type="InterPro" id="IPR052339">
    <property type="entry name" value="Fe-S_Maturation_MIP18"/>
</dbReference>
<evidence type="ECO:0000313" key="4">
    <source>
        <dbReference type="Proteomes" id="UP000276741"/>
    </source>
</evidence>
<dbReference type="PANTHER" id="PTHR42831">
    <property type="entry name" value="FE-S PROTEIN MATURATION AUXILIARY FACTOR YITW"/>
    <property type="match status" value="1"/>
</dbReference>
<evidence type="ECO:0000313" key="3">
    <source>
        <dbReference type="EMBL" id="GGU02142.1"/>
    </source>
</evidence>
<accession>A0A348B635</accession>
<dbReference type="Proteomes" id="UP000276741">
    <property type="component" value="Chromosome"/>
</dbReference>
<reference evidence="3" key="4">
    <citation type="submission" date="2020-09" db="EMBL/GenBank/DDBJ databases">
        <authorList>
            <person name="Sun Q."/>
            <person name="Ohkuma M."/>
        </authorList>
    </citation>
    <scope>NUCLEOTIDE SEQUENCE</scope>
    <source>
        <strain evidence="3">JCM 31740</strain>
    </source>
</reference>
<dbReference type="KEGG" id="sacd:HS1genome_2026"/>
<evidence type="ECO:0000259" key="1">
    <source>
        <dbReference type="Pfam" id="PF01883"/>
    </source>
</evidence>
<proteinExistence type="predicted"/>
<dbReference type="AlphaFoldDB" id="A0A348B635"/>
<keyword evidence="4" id="KW-1185">Reference proteome</keyword>
<dbReference type="PANTHER" id="PTHR42831:SF1">
    <property type="entry name" value="FE-S PROTEIN MATURATION AUXILIARY FACTOR YITW"/>
    <property type="match status" value="1"/>
</dbReference>
<dbReference type="GeneID" id="38667492"/>
<protein>
    <recommendedName>
        <fullName evidence="1">MIP18 family-like domain-containing protein</fullName>
    </recommendedName>
</protein>
<sequence>MSKTEWKKSILDGLREVYDPEIPINVVDLGLVYELEVNEEGDVYLRIGATTPSCPVTEDLVYTVELVVRERVPARSVQVDLDLETRWTPFMMTPEGRKAFQRSFGYDIVERWSSRAR</sequence>
<gene>
    <name evidence="3" type="ORF">GCM10007116_19090</name>
    <name evidence="2" type="ORF">HS1genome_2026</name>
</gene>